<reference evidence="1 2" key="1">
    <citation type="submission" date="2016-11" db="EMBL/GenBank/DDBJ databases">
        <authorList>
            <person name="Jaros S."/>
            <person name="Januszkiewicz K."/>
            <person name="Wedrychowicz H."/>
        </authorList>
    </citation>
    <scope>NUCLEOTIDE SEQUENCE [LARGE SCALE GENOMIC DNA]</scope>
    <source>
        <strain evidence="1 2">DSM 25660</strain>
    </source>
</reference>
<dbReference type="EMBL" id="FQVQ01000003">
    <property type="protein sequence ID" value="SHF06215.1"/>
    <property type="molecule type" value="Genomic_DNA"/>
</dbReference>
<evidence type="ECO:0000313" key="2">
    <source>
        <dbReference type="Proteomes" id="UP000184147"/>
    </source>
</evidence>
<evidence type="ECO:0000313" key="1">
    <source>
        <dbReference type="EMBL" id="SHF06215.1"/>
    </source>
</evidence>
<dbReference type="InterPro" id="IPR019850">
    <property type="entry name" value="GldD-like"/>
</dbReference>
<proteinExistence type="predicted"/>
<dbReference type="Proteomes" id="UP000184147">
    <property type="component" value="Unassembled WGS sequence"/>
</dbReference>
<accession>A0A1M4YK40</accession>
<dbReference type="Pfam" id="PF25593">
    <property type="entry name" value="GldD_lipo"/>
    <property type="match status" value="1"/>
</dbReference>
<dbReference type="STRING" id="1124188.SAMN05444377_103135"/>
<keyword evidence="2" id="KW-1185">Reference proteome</keyword>
<name>A0A1M4YK40_9FLAO</name>
<sequence length="197" mass="22896">MNQLTSIFTAQNRSYRFGFLWVILLCFTTSCKEEIIPKPPGHLRLEYPMAAYTPYKGPCPFSFARNKEAQIKEKGDCTFTITYPKMKATLFLTYKPIQGNLEQLLRDTQKLTYKHVIKADNILEQPFMNTKDKVYGMFYRVGGNAATNAQFYVTDSTRHFLSGSMYFYARPNFDSIMPAADYIKNDMQSLMESLKWK</sequence>
<gene>
    <name evidence="1" type="ORF">SAMN05444377_103135</name>
</gene>
<protein>
    <submittedName>
        <fullName evidence="1">Protein involved in gliding motility GldD</fullName>
    </submittedName>
</protein>
<organism evidence="1 2">
    <name type="scientific">Flavobacterium fontis</name>
    <dbReference type="NCBI Taxonomy" id="1124188"/>
    <lineage>
        <taxon>Bacteria</taxon>
        <taxon>Pseudomonadati</taxon>
        <taxon>Bacteroidota</taxon>
        <taxon>Flavobacteriia</taxon>
        <taxon>Flavobacteriales</taxon>
        <taxon>Flavobacteriaceae</taxon>
        <taxon>Flavobacterium</taxon>
    </lineage>
</organism>
<dbReference type="NCBIfam" id="TIGR03512">
    <property type="entry name" value="GldD_lipo"/>
    <property type="match status" value="1"/>
</dbReference>
<dbReference type="OrthoDB" id="679501at2"/>
<dbReference type="AlphaFoldDB" id="A0A1M4YK40"/>